<name>A0A3M5K103_PSESS</name>
<organism evidence="2 3">
    <name type="scientific">Pseudomonas savastanoi</name>
    <name type="common">Pseudomonas syringae pv. savastanoi</name>
    <dbReference type="NCBI Taxonomy" id="29438"/>
    <lineage>
        <taxon>Bacteria</taxon>
        <taxon>Pseudomonadati</taxon>
        <taxon>Pseudomonadota</taxon>
        <taxon>Gammaproteobacteria</taxon>
        <taxon>Pseudomonadales</taxon>
        <taxon>Pseudomonadaceae</taxon>
        <taxon>Pseudomonas</taxon>
    </lineage>
</organism>
<gene>
    <name evidence="2" type="ORF">ALP51_01896</name>
</gene>
<evidence type="ECO:0000313" key="2">
    <source>
        <dbReference type="EMBL" id="RMT29269.1"/>
    </source>
</evidence>
<dbReference type="Pfam" id="PF21941">
    <property type="entry name" value="SMEK_N"/>
    <property type="match status" value="1"/>
</dbReference>
<proteinExistence type="predicted"/>
<comment type="caution">
    <text evidence="2">The sequence shown here is derived from an EMBL/GenBank/DDBJ whole genome shotgun (WGS) entry which is preliminary data.</text>
</comment>
<dbReference type="NCBIfam" id="NF033859">
    <property type="entry name" value="SMEK_N"/>
    <property type="match status" value="1"/>
</dbReference>
<evidence type="ECO:0000313" key="3">
    <source>
        <dbReference type="Proteomes" id="UP000278180"/>
    </source>
</evidence>
<dbReference type="InterPro" id="IPR047740">
    <property type="entry name" value="SMEK_dom"/>
</dbReference>
<sequence length="349" mass="40482">MRLPAAELQSGHHDIGILCMAIKREEIIKNIIGMFTRFSDKVLFENAVGFLDINKSAEPLFMGVLNRVYDLQLKNMNSIQRNYPAIDLGDEGSGICYQITSLGTNEKYNHTLEKYKEKKLGDKFRELRFLLIGENNITKKDPDVRTKVFTLKSLIQDIDEMPDRDLEEFEQYFSIQMNENRQSSSILPVPLLAPDNSDSYENFLSYLKIDGDERDDAIADIKEFLNVLRNLNNHQRQLLYFMVRHGHFPNSSSRRKGNTDQVYIAYDLVYEEIGRKNEGVLRSLDHRNLIHYRDDYTEYLGGDEIRAFELYWSGKLSELNMIAAVKDFVHDDPEALYDFFVNTSAADLA</sequence>
<reference evidence="2 3" key="1">
    <citation type="submission" date="2018-08" db="EMBL/GenBank/DDBJ databases">
        <title>Recombination of ecologically and evolutionarily significant loci maintains genetic cohesion in the Pseudomonas syringae species complex.</title>
        <authorList>
            <person name="Dillon M."/>
            <person name="Thakur S."/>
            <person name="Almeida R.N.D."/>
            <person name="Weir B.S."/>
            <person name="Guttman D.S."/>
        </authorList>
    </citation>
    <scope>NUCLEOTIDE SEQUENCE [LARGE SCALE GENOMIC DNA]</scope>
    <source>
        <strain evidence="2 3">ICMP 13684</strain>
    </source>
</reference>
<dbReference type="AlphaFoldDB" id="A0A3M5K103"/>
<evidence type="ECO:0000259" key="1">
    <source>
        <dbReference type="Pfam" id="PF21941"/>
    </source>
</evidence>
<accession>A0A3M5K103</accession>
<dbReference type="Proteomes" id="UP000278180">
    <property type="component" value="Unassembled WGS sequence"/>
</dbReference>
<protein>
    <recommendedName>
        <fullName evidence="1">SMEK domain-containing protein</fullName>
    </recommendedName>
</protein>
<feature type="domain" description="SMEK" evidence="1">
    <location>
        <begin position="31"/>
        <end position="158"/>
    </location>
</feature>
<dbReference type="EMBL" id="RBTE01000226">
    <property type="protein sequence ID" value="RMT29269.1"/>
    <property type="molecule type" value="Genomic_DNA"/>
</dbReference>